<evidence type="ECO:0000256" key="4">
    <source>
        <dbReference type="ARBA" id="ARBA00022776"/>
    </source>
</evidence>
<keyword evidence="15" id="KW-1185">Reference proteome</keyword>
<accession>A0ABD3GJ37</accession>
<protein>
    <recommendedName>
        <fullName evidence="10">Kinetochore protein NDC80</fullName>
    </recommendedName>
</protein>
<keyword evidence="7 10" id="KW-0539">Nucleus</keyword>
<gene>
    <name evidence="14" type="ORF">R1sor_020680</name>
</gene>
<evidence type="ECO:0000256" key="11">
    <source>
        <dbReference type="SAM" id="Coils"/>
    </source>
</evidence>
<evidence type="ECO:0000256" key="9">
    <source>
        <dbReference type="ARBA" id="ARBA00023328"/>
    </source>
</evidence>
<keyword evidence="9 10" id="KW-0137">Centromere</keyword>
<dbReference type="InterPro" id="IPR005550">
    <property type="entry name" value="Kinetochore_Ndc80"/>
</dbReference>
<evidence type="ECO:0000259" key="13">
    <source>
        <dbReference type="Pfam" id="PF03801"/>
    </source>
</evidence>
<evidence type="ECO:0000256" key="5">
    <source>
        <dbReference type="ARBA" id="ARBA00022838"/>
    </source>
</evidence>
<dbReference type="GO" id="GO:0051315">
    <property type="term" value="P:attachment of mitotic spindle microtubules to kinetochore"/>
    <property type="evidence" value="ECO:0007669"/>
    <property type="project" value="UniProtKB-UniRule"/>
</dbReference>
<dbReference type="GO" id="GO:0051301">
    <property type="term" value="P:cell division"/>
    <property type="evidence" value="ECO:0007669"/>
    <property type="project" value="UniProtKB-UniRule"/>
</dbReference>
<keyword evidence="8 10" id="KW-0131">Cell cycle</keyword>
<comment type="subunit">
    <text evidence="10">Component of the NDC80 complex.</text>
</comment>
<sequence>MNGRSKASRGSNGITNRPSLGRRSSIMGKGAGAPTDTRAIGDRAFQQVSVIPPEGFHFESCLLNRSSRVFCRRGLISSVVFQECIRTLCNFLTTRNYPNAVSPKVLQAPSGKDVTSIIQFLFHQVDPLFKFSKLEEDVPLVFKRLGYPVQISRSALYAAGSPTSWPPLLAALTWLVNLLTAMESSWDGSDILPFEDVRHKQLDDHLKKAYNHWLAGSDREMYELDDEFLREYELERERDAAELDQRLAELETLKAELEQAGSKISPLADAESKKKDYQDDIVKFQNIILGFAAHKQTLEKKVNEKKQEFATKEEEILKVLKGNEELKETVASQQDYAASVERMLKEKEINNLNLESVLSRREELEKLAWNLEVQSSKMLRDLETQVGQFNDGGERLKSMVGEELLDSCRFEMKVQPRGETVEEILGNTRKTIIKTGLVEMTQKCRKKLTEELEPETLNHRQEFFAKKLALDTITEKVASEIAHHKKLELQYEGMVEKLNQTLASIIAEREGCERRVFKEDAAFQKMKEDLVAELKEREVKFANTVRECNEELQLRQSQAGQDLEIIMSSYEENVQILKRVDEVNKQTTQLFDDLCMANILD</sequence>
<feature type="region of interest" description="Disordered" evidence="12">
    <location>
        <begin position="1"/>
        <end position="36"/>
    </location>
</feature>
<dbReference type="Gene3D" id="1.10.418.30">
    <property type="entry name" value="Ncd80 complex, Ncd80 subunit"/>
    <property type="match status" value="1"/>
</dbReference>
<evidence type="ECO:0000256" key="12">
    <source>
        <dbReference type="SAM" id="MobiDB-lite"/>
    </source>
</evidence>
<name>A0ABD3GJ37_9MARC</name>
<dbReference type="PANTHER" id="PTHR10643">
    <property type="entry name" value="KINETOCHORE PROTEIN NDC80"/>
    <property type="match status" value="1"/>
</dbReference>
<dbReference type="InterPro" id="IPR038273">
    <property type="entry name" value="Ndc80_sf"/>
</dbReference>
<dbReference type="AlphaFoldDB" id="A0ABD3GJ37"/>
<proteinExistence type="inferred from homology"/>
<dbReference type="GO" id="GO:0005634">
    <property type="term" value="C:nucleus"/>
    <property type="evidence" value="ECO:0007669"/>
    <property type="project" value="UniProtKB-SubCell"/>
</dbReference>
<dbReference type="EMBL" id="JBJQOH010000007">
    <property type="protein sequence ID" value="KAL3677724.1"/>
    <property type="molecule type" value="Genomic_DNA"/>
</dbReference>
<dbReference type="InterPro" id="IPR055260">
    <property type="entry name" value="Ndc80_CH"/>
</dbReference>
<comment type="similarity">
    <text evidence="1 10">Belongs to the NDC80/HEC1 family.</text>
</comment>
<dbReference type="Pfam" id="PF03801">
    <property type="entry name" value="Ndc80_HEC"/>
    <property type="match status" value="1"/>
</dbReference>
<feature type="compositionally biased region" description="Polar residues" evidence="12">
    <location>
        <begin position="8"/>
        <end position="18"/>
    </location>
</feature>
<evidence type="ECO:0000256" key="2">
    <source>
        <dbReference type="ARBA" id="ARBA00022454"/>
    </source>
</evidence>
<evidence type="ECO:0000256" key="1">
    <source>
        <dbReference type="ARBA" id="ARBA00007050"/>
    </source>
</evidence>
<keyword evidence="3 10" id="KW-0132">Cell division</keyword>
<evidence type="ECO:0000256" key="10">
    <source>
        <dbReference type="RuleBase" id="RU368072"/>
    </source>
</evidence>
<keyword evidence="6 11" id="KW-0175">Coiled coil</keyword>
<evidence type="ECO:0000256" key="3">
    <source>
        <dbReference type="ARBA" id="ARBA00022618"/>
    </source>
</evidence>
<keyword evidence="2 10" id="KW-0158">Chromosome</keyword>
<dbReference type="PANTHER" id="PTHR10643:SF2">
    <property type="entry name" value="KINETOCHORE PROTEIN NDC80 HOMOLOG"/>
    <property type="match status" value="1"/>
</dbReference>
<evidence type="ECO:0000256" key="8">
    <source>
        <dbReference type="ARBA" id="ARBA00023306"/>
    </source>
</evidence>
<comment type="subcellular location">
    <subcellularLocation>
        <location evidence="10">Chromosome</location>
        <location evidence="10">Centromere</location>
        <location evidence="10">Kinetochore</location>
    </subcellularLocation>
    <subcellularLocation>
        <location evidence="10">Nucleus</location>
    </subcellularLocation>
</comment>
<feature type="domain" description="Kinetochore protein Ndc80 CH" evidence="13">
    <location>
        <begin position="79"/>
        <end position="183"/>
    </location>
</feature>
<evidence type="ECO:0000256" key="6">
    <source>
        <dbReference type="ARBA" id="ARBA00023054"/>
    </source>
</evidence>
<dbReference type="Proteomes" id="UP001633002">
    <property type="component" value="Unassembled WGS sequence"/>
</dbReference>
<keyword evidence="5 10" id="KW-0995">Kinetochore</keyword>
<keyword evidence="4 10" id="KW-0498">Mitosis</keyword>
<evidence type="ECO:0000313" key="15">
    <source>
        <dbReference type="Proteomes" id="UP001633002"/>
    </source>
</evidence>
<comment type="caution">
    <text evidence="14">The sequence shown here is derived from an EMBL/GenBank/DDBJ whole genome shotgun (WGS) entry which is preliminary data.</text>
</comment>
<evidence type="ECO:0000313" key="14">
    <source>
        <dbReference type="EMBL" id="KAL3677724.1"/>
    </source>
</evidence>
<organism evidence="14 15">
    <name type="scientific">Riccia sorocarpa</name>
    <dbReference type="NCBI Taxonomy" id="122646"/>
    <lineage>
        <taxon>Eukaryota</taxon>
        <taxon>Viridiplantae</taxon>
        <taxon>Streptophyta</taxon>
        <taxon>Embryophyta</taxon>
        <taxon>Marchantiophyta</taxon>
        <taxon>Marchantiopsida</taxon>
        <taxon>Marchantiidae</taxon>
        <taxon>Marchantiales</taxon>
        <taxon>Ricciaceae</taxon>
        <taxon>Riccia</taxon>
    </lineage>
</organism>
<dbReference type="GO" id="GO:0031262">
    <property type="term" value="C:Ndc80 complex"/>
    <property type="evidence" value="ECO:0007669"/>
    <property type="project" value="UniProtKB-UniRule"/>
</dbReference>
<feature type="coiled-coil region" evidence="11">
    <location>
        <begin position="240"/>
        <end position="315"/>
    </location>
</feature>
<reference evidence="14 15" key="1">
    <citation type="submission" date="2024-09" db="EMBL/GenBank/DDBJ databases">
        <title>Chromosome-scale assembly of Riccia sorocarpa.</title>
        <authorList>
            <person name="Paukszto L."/>
        </authorList>
    </citation>
    <scope>NUCLEOTIDE SEQUENCE [LARGE SCALE GENOMIC DNA]</scope>
    <source>
        <strain evidence="14">LP-2024</strain>
        <tissue evidence="14">Aerial parts of the thallus</tissue>
    </source>
</reference>
<comment type="function">
    <text evidence="10">Acts as a component of the essential kinetochore-associated NDC80 complex, which is required for chromosome segregation and spindle checkpoint activity.</text>
</comment>
<evidence type="ECO:0000256" key="7">
    <source>
        <dbReference type="ARBA" id="ARBA00023242"/>
    </source>
</evidence>